<protein>
    <recommendedName>
        <fullName evidence="4">N-acetyltransferase domain-containing protein</fullName>
    </recommendedName>
</protein>
<evidence type="ECO:0000256" key="2">
    <source>
        <dbReference type="ARBA" id="ARBA00022679"/>
    </source>
</evidence>
<name>A0A094PW29_9ZZZZ</name>
<keyword evidence="2" id="KW-0808">Transferase</keyword>
<evidence type="ECO:0000259" key="4">
    <source>
        <dbReference type="PROSITE" id="PS51186"/>
    </source>
</evidence>
<organism evidence="5">
    <name type="scientific">freshwater metagenome</name>
    <dbReference type="NCBI Taxonomy" id="449393"/>
    <lineage>
        <taxon>unclassified sequences</taxon>
        <taxon>metagenomes</taxon>
        <taxon>ecological metagenomes</taxon>
    </lineage>
</organism>
<sequence length="158" mass="18051">MQIRMAQPADVEDIHRLIYELAVYEKAPEEMVATIDQINTSLFNANPAAFCHVAEVDGKIVGIALWFLNYSTWLGKAGIYLEDLFVQPEYRGHGIGKGFMQTLAALCIERGYERFQWWVLDWNKPSIDFYESLGAVPMDEWTVFRFSGDALKKFASEG</sequence>
<dbReference type="InterPro" id="IPR051016">
    <property type="entry name" value="Diverse_Substrate_AcTransf"/>
</dbReference>
<dbReference type="PANTHER" id="PTHR10545:SF29">
    <property type="entry name" value="GH14572P-RELATED"/>
    <property type="match status" value="1"/>
</dbReference>
<feature type="domain" description="N-acetyltransferase" evidence="4">
    <location>
        <begin position="1"/>
        <end position="156"/>
    </location>
</feature>
<evidence type="ECO:0000313" key="5">
    <source>
        <dbReference type="EMBL" id="KGA15352.1"/>
    </source>
</evidence>
<dbReference type="PROSITE" id="PS51186">
    <property type="entry name" value="GNAT"/>
    <property type="match status" value="1"/>
</dbReference>
<comment type="caution">
    <text evidence="5">The sequence shown here is derived from an EMBL/GenBank/DDBJ whole genome shotgun (WGS) entry which is preliminary data.</text>
</comment>
<dbReference type="Pfam" id="PF00583">
    <property type="entry name" value="Acetyltransf_1"/>
    <property type="match status" value="1"/>
</dbReference>
<evidence type="ECO:0000256" key="1">
    <source>
        <dbReference type="ARBA" id="ARBA00008694"/>
    </source>
</evidence>
<dbReference type="GO" id="GO:0008080">
    <property type="term" value="F:N-acetyltransferase activity"/>
    <property type="evidence" value="ECO:0007669"/>
    <property type="project" value="TreeGrafter"/>
</dbReference>
<dbReference type="PANTHER" id="PTHR10545">
    <property type="entry name" value="DIAMINE N-ACETYLTRANSFERASE"/>
    <property type="match status" value="1"/>
</dbReference>
<proteinExistence type="inferred from homology"/>
<keyword evidence="3" id="KW-0012">Acyltransferase</keyword>
<gene>
    <name evidence="5" type="ORF">GM50_17435</name>
</gene>
<dbReference type="CDD" id="cd04301">
    <property type="entry name" value="NAT_SF"/>
    <property type="match status" value="1"/>
</dbReference>
<dbReference type="EMBL" id="JNSK01000098">
    <property type="protein sequence ID" value="KGA15352.1"/>
    <property type="molecule type" value="Genomic_DNA"/>
</dbReference>
<dbReference type="AlphaFoldDB" id="A0A094PW29"/>
<reference evidence="5" key="1">
    <citation type="submission" date="2014-05" db="EMBL/GenBank/DDBJ databases">
        <title>Key roles for freshwater Actinobacteria revealed by deep metagenomic sequencing.</title>
        <authorList>
            <person name="Ghai R."/>
            <person name="Mizuno C.M."/>
            <person name="Picazo A."/>
            <person name="Camacho A."/>
            <person name="Rodriguez-Valera F."/>
        </authorList>
    </citation>
    <scope>NUCLEOTIDE SEQUENCE</scope>
</reference>
<accession>A0A094PW29</accession>
<evidence type="ECO:0000256" key="3">
    <source>
        <dbReference type="ARBA" id="ARBA00023315"/>
    </source>
</evidence>
<dbReference type="Gene3D" id="3.40.630.30">
    <property type="match status" value="1"/>
</dbReference>
<dbReference type="InterPro" id="IPR016181">
    <property type="entry name" value="Acyl_CoA_acyltransferase"/>
</dbReference>
<dbReference type="SUPFAM" id="SSF55729">
    <property type="entry name" value="Acyl-CoA N-acyltransferases (Nat)"/>
    <property type="match status" value="1"/>
</dbReference>
<dbReference type="InterPro" id="IPR000182">
    <property type="entry name" value="GNAT_dom"/>
</dbReference>
<dbReference type="FunFam" id="3.40.630.30:FF:000064">
    <property type="entry name" value="GNAT family acetyltransferase"/>
    <property type="match status" value="1"/>
</dbReference>
<comment type="similarity">
    <text evidence="1">Belongs to the acetyltransferase family.</text>
</comment>